<dbReference type="PANTHER" id="PTHR46586:SF3">
    <property type="entry name" value="ANKYRIN REPEAT-CONTAINING PROTEIN"/>
    <property type="match status" value="1"/>
</dbReference>
<protein>
    <submittedName>
        <fullName evidence="1">Uncharacterized protein</fullName>
    </submittedName>
</protein>
<proteinExistence type="predicted"/>
<dbReference type="InterPro" id="IPR036770">
    <property type="entry name" value="Ankyrin_rpt-contain_sf"/>
</dbReference>
<gene>
    <name evidence="1" type="ORF">H310_03100</name>
</gene>
<dbReference type="Pfam" id="PF12796">
    <property type="entry name" value="Ank_2"/>
    <property type="match status" value="2"/>
</dbReference>
<dbReference type="EMBL" id="KI913955">
    <property type="protein sequence ID" value="ETW07002.1"/>
    <property type="molecule type" value="Genomic_DNA"/>
</dbReference>
<sequence length="383" mass="42511">MSGAPPARVVLACQDLIEAIATFQRGIYYDMRPFVTVANPWTHLRHSCVDEKDLELTAMAFAPFHDIVSMWYTKWGHERLPKLLACLPHLRDIVVSHAVFSGNLPVLQMLPAQTIQAVRYPLLDLAALTGRMDILDYLHAVVRHNGCTIWAIDKAAHYGHIDVVRYLHERRTEGCSAWAIMAAAKYGHLDVVKFLHAHLAHPCLKWALEHAAGANHVDIVGYIIESLGKDQVYGANAMNKAAHHGHVAMLELLDSHGLQCTTDAMDFAACCGHLDVVQWLHSNHDGGCTTLAMDEAARNGHLDVVRWLHTHRQEGCTKQAIHHSIMNKHWDVVRYLITHQLEGNGRDALDLAMHDPNAPSDVVALLRDKGAPVGVSTIVPELA</sequence>
<dbReference type="VEuPathDB" id="FungiDB:H310_03100"/>
<organism evidence="1">
    <name type="scientific">Aphanomyces invadans</name>
    <dbReference type="NCBI Taxonomy" id="157072"/>
    <lineage>
        <taxon>Eukaryota</taxon>
        <taxon>Sar</taxon>
        <taxon>Stramenopiles</taxon>
        <taxon>Oomycota</taxon>
        <taxon>Saprolegniomycetes</taxon>
        <taxon>Saprolegniales</taxon>
        <taxon>Verrucalvaceae</taxon>
        <taxon>Aphanomyces</taxon>
    </lineage>
</organism>
<evidence type="ECO:0000313" key="1">
    <source>
        <dbReference type="EMBL" id="ETW07002.1"/>
    </source>
</evidence>
<accession>A0A024UMC7</accession>
<dbReference type="SUPFAM" id="SSF48403">
    <property type="entry name" value="Ankyrin repeat"/>
    <property type="match status" value="1"/>
</dbReference>
<dbReference type="eggNOG" id="KOG0504">
    <property type="taxonomic scope" value="Eukaryota"/>
</dbReference>
<name>A0A024UMC7_9STRA</name>
<dbReference type="PANTHER" id="PTHR46586">
    <property type="entry name" value="ANKYRIN REPEAT-CONTAINING PROTEIN"/>
    <property type="match status" value="1"/>
</dbReference>
<dbReference type="RefSeq" id="XP_008865077.1">
    <property type="nucleotide sequence ID" value="XM_008866855.1"/>
</dbReference>
<dbReference type="SMART" id="SM00248">
    <property type="entry name" value="ANK"/>
    <property type="match status" value="4"/>
</dbReference>
<dbReference type="InterPro" id="IPR052050">
    <property type="entry name" value="SecEffector_AnkRepeat"/>
</dbReference>
<dbReference type="InterPro" id="IPR002110">
    <property type="entry name" value="Ankyrin_rpt"/>
</dbReference>
<dbReference type="AlphaFoldDB" id="A0A024UMC7"/>
<dbReference type="Gene3D" id="1.25.40.20">
    <property type="entry name" value="Ankyrin repeat-containing domain"/>
    <property type="match status" value="2"/>
</dbReference>
<reference evidence="1" key="1">
    <citation type="submission" date="2013-12" db="EMBL/GenBank/DDBJ databases">
        <title>The Genome Sequence of Aphanomyces invadans NJM9701.</title>
        <authorList>
            <consortium name="The Broad Institute Genomics Platform"/>
            <person name="Russ C."/>
            <person name="Tyler B."/>
            <person name="van West P."/>
            <person name="Dieguez-Uribeondo J."/>
            <person name="Young S.K."/>
            <person name="Zeng Q."/>
            <person name="Gargeya S."/>
            <person name="Fitzgerald M."/>
            <person name="Abouelleil A."/>
            <person name="Alvarado L."/>
            <person name="Chapman S.B."/>
            <person name="Gainer-Dewar J."/>
            <person name="Goldberg J."/>
            <person name="Griggs A."/>
            <person name="Gujja S."/>
            <person name="Hansen M."/>
            <person name="Howarth C."/>
            <person name="Imamovic A."/>
            <person name="Ireland A."/>
            <person name="Larimer J."/>
            <person name="McCowan C."/>
            <person name="Murphy C."/>
            <person name="Pearson M."/>
            <person name="Poon T.W."/>
            <person name="Priest M."/>
            <person name="Roberts A."/>
            <person name="Saif S."/>
            <person name="Shea T."/>
            <person name="Sykes S."/>
            <person name="Wortman J."/>
            <person name="Nusbaum C."/>
            <person name="Birren B."/>
        </authorList>
    </citation>
    <scope>NUCLEOTIDE SEQUENCE [LARGE SCALE GENOMIC DNA]</scope>
    <source>
        <strain evidence="1">NJM9701</strain>
    </source>
</reference>
<dbReference type="OrthoDB" id="88801at2759"/>
<dbReference type="GeneID" id="20080150"/>